<dbReference type="EC" id="6.3.2.13" evidence="1"/>
<protein>
    <submittedName>
        <fullName evidence="1">UDP-N-acetylmuramoyl-L-alanyl-D-glutamate--2, 6-diaminopimelate ligase</fullName>
        <ecNumber evidence="1">6.3.2.13</ecNumber>
    </submittedName>
</protein>
<organism evidence="1 2">
    <name type="scientific">Vreelandella aquamarina</name>
    <dbReference type="NCBI Taxonomy" id="77097"/>
    <lineage>
        <taxon>Bacteria</taxon>
        <taxon>Pseudomonadati</taxon>
        <taxon>Pseudomonadota</taxon>
        <taxon>Gammaproteobacteria</taxon>
        <taxon>Oceanospirillales</taxon>
        <taxon>Halomonadaceae</taxon>
        <taxon>Vreelandella</taxon>
    </lineage>
</organism>
<dbReference type="EMBL" id="JABYQT010000002">
    <property type="protein sequence ID" value="MBZ5486679.1"/>
    <property type="molecule type" value="Genomic_DNA"/>
</dbReference>
<reference evidence="1" key="1">
    <citation type="submission" date="2020-06" db="EMBL/GenBank/DDBJ databases">
        <title>Whole Genome Sequence of Halomonas aquamarina MB598.</title>
        <authorList>
            <person name="Pervaiz M."/>
            <person name="Fariq A."/>
            <person name="Yasmin A."/>
            <person name="Welch M."/>
        </authorList>
    </citation>
    <scope>NUCLEOTIDE SEQUENCE</scope>
    <source>
        <strain evidence="1">MB598</strain>
    </source>
</reference>
<sequence length="497" mass="52775">MTLTPPQLWDALGKVWPSASFEQMTGLPDTLRLVSDTRALNTGDVFVAVPGSQRDGSEFIDAALEQGASLVLAHTCHGDAVLEGRVLYLPRLGRRLGELGKLLFQVPDDLDVVGVTGTNGKSSVTHYIAALSEALGTAAGVVGTLGVGRPGQLTDTGLTTPGPLALQAALGELAAQGIRRVALEASSHALDQHRLDAVNITAGVFTNLTRDHLDYHGSMAAYAAAKAKLFRRTELELAVVNADDPLARLMLAGLDARVRVLASGQDEAVTLRVLDVQSSETGQRAMIATPDGERMLALGLVGRFNLDNVLLAMATLYGLGEPLDALFEAAAALDPVPGRMALYHAPAAPSVVIDYAHTPDALSNALEALRAHVSDTGRLWCIFGCGGDRDAGKRPEMAKAAEQWADVVVVTDDNPRSESAESIRQQILQGLSSSSKPLDIGDRRHAIDHVIRQARPDDIVLIAGKGHETYQEISGVRHAYNDEDEVLKAFAVRGRGQ</sequence>
<accession>A0ACC5VSG5</accession>
<evidence type="ECO:0000313" key="1">
    <source>
        <dbReference type="EMBL" id="MBZ5486679.1"/>
    </source>
</evidence>
<comment type="caution">
    <text evidence="1">The sequence shown here is derived from an EMBL/GenBank/DDBJ whole genome shotgun (WGS) entry which is preliminary data.</text>
</comment>
<keyword evidence="2" id="KW-1185">Reference proteome</keyword>
<proteinExistence type="predicted"/>
<evidence type="ECO:0000313" key="2">
    <source>
        <dbReference type="Proteomes" id="UP001319846"/>
    </source>
</evidence>
<name>A0ACC5VSG5_9GAMM</name>
<gene>
    <name evidence="1" type="ORF">HW452_03980</name>
</gene>
<dbReference type="Proteomes" id="UP001319846">
    <property type="component" value="Unassembled WGS sequence"/>
</dbReference>
<keyword evidence="1" id="KW-0436">Ligase</keyword>